<keyword evidence="4" id="KW-0472">Membrane</keyword>
<evidence type="ECO:0000256" key="2">
    <source>
        <dbReference type="ARBA" id="ARBA00023002"/>
    </source>
</evidence>
<dbReference type="AlphaFoldDB" id="W0FLH5"/>
<dbReference type="PANTHER" id="PTHR44196">
    <property type="entry name" value="DEHYDROGENASE/REDUCTASE SDR FAMILY MEMBER 7B"/>
    <property type="match status" value="1"/>
</dbReference>
<dbReference type="GO" id="GO:0016020">
    <property type="term" value="C:membrane"/>
    <property type="evidence" value="ECO:0007669"/>
    <property type="project" value="TreeGrafter"/>
</dbReference>
<dbReference type="Pfam" id="PF00106">
    <property type="entry name" value="adh_short"/>
    <property type="match status" value="1"/>
</dbReference>
<dbReference type="PRINTS" id="PR00080">
    <property type="entry name" value="SDRFAMILY"/>
</dbReference>
<dbReference type="SUPFAM" id="SSF51735">
    <property type="entry name" value="NAD(P)-binding Rossmann-fold domains"/>
    <property type="match status" value="1"/>
</dbReference>
<protein>
    <submittedName>
        <fullName evidence="5">Short-chain dehydrogenase/reductase SDR</fullName>
    </submittedName>
</protein>
<dbReference type="CDD" id="cd05233">
    <property type="entry name" value="SDR_c"/>
    <property type="match status" value="1"/>
</dbReference>
<evidence type="ECO:0000256" key="1">
    <source>
        <dbReference type="ARBA" id="ARBA00006484"/>
    </source>
</evidence>
<sequence length="261" mass="28064">MLHKTRHSQGDEKMYQVRGKWALITGAARGIGYLTAGFMAEQGCNLILHSRSLEHTEKILAEVRARDVSAHAVAADLNDPAAVERMLEEIDSLGVQVDIVLNNAGLQVAYRNDYLATPAEDYEISFRVNTIAPAMICYHFLPGMIARGSGRILNTTSGIALDVCQAGYSASKAALDKITVDLGSKVNGTDVMINLTDPGWCRTDLGGRYAPNAPESAIPGIVVGVFADDGRSGRCFGAQRFTGMSLEDAVALAEREFPAPY</sequence>
<name>W0FLH5_9BACT</name>
<feature type="transmembrane region" description="Helical" evidence="4">
    <location>
        <begin position="21"/>
        <end position="40"/>
    </location>
</feature>
<keyword evidence="4" id="KW-1133">Transmembrane helix</keyword>
<dbReference type="PANTHER" id="PTHR44196:SF1">
    <property type="entry name" value="DEHYDROGENASE_REDUCTASE SDR FAMILY MEMBER 7B"/>
    <property type="match status" value="1"/>
</dbReference>
<comment type="similarity">
    <text evidence="1 3">Belongs to the short-chain dehydrogenases/reductases (SDR) family.</text>
</comment>
<dbReference type="InterPro" id="IPR002347">
    <property type="entry name" value="SDR_fam"/>
</dbReference>
<dbReference type="PRINTS" id="PR00081">
    <property type="entry name" value="GDHRDH"/>
</dbReference>
<dbReference type="InterPro" id="IPR036291">
    <property type="entry name" value="NAD(P)-bd_dom_sf"/>
</dbReference>
<reference evidence="5" key="1">
    <citation type="journal article" date="2013" name="PLoS ONE">
        <title>Metagenomic insights into the carbohydrate-active enzymes carried by the microorganisms adhering to solid digesta in the rumen of cows.</title>
        <authorList>
            <person name="Wang L."/>
            <person name="Hatem A."/>
            <person name="Catalyurek U.V."/>
            <person name="Morrison M."/>
            <person name="Yu Z."/>
        </authorList>
    </citation>
    <scope>NUCLEOTIDE SEQUENCE</scope>
</reference>
<evidence type="ECO:0000313" key="5">
    <source>
        <dbReference type="EMBL" id="AHF25786.1"/>
    </source>
</evidence>
<accession>W0FLH5</accession>
<keyword evidence="2" id="KW-0560">Oxidoreductase</keyword>
<evidence type="ECO:0000256" key="3">
    <source>
        <dbReference type="RuleBase" id="RU000363"/>
    </source>
</evidence>
<dbReference type="Gene3D" id="3.40.50.720">
    <property type="entry name" value="NAD(P)-binding Rossmann-like Domain"/>
    <property type="match status" value="1"/>
</dbReference>
<dbReference type="EMBL" id="KC246852">
    <property type="protein sequence ID" value="AHF25786.1"/>
    <property type="molecule type" value="Genomic_DNA"/>
</dbReference>
<keyword evidence="4" id="KW-0812">Transmembrane</keyword>
<dbReference type="GO" id="GO:0016491">
    <property type="term" value="F:oxidoreductase activity"/>
    <property type="evidence" value="ECO:0007669"/>
    <property type="project" value="UniProtKB-KW"/>
</dbReference>
<proteinExistence type="inferred from homology"/>
<organism evidence="5">
    <name type="scientific">uncultured bacterium Contigcl_141</name>
    <dbReference type="NCBI Taxonomy" id="1393646"/>
    <lineage>
        <taxon>Bacteria</taxon>
        <taxon>environmental samples</taxon>
    </lineage>
</organism>
<evidence type="ECO:0000256" key="4">
    <source>
        <dbReference type="SAM" id="Phobius"/>
    </source>
</evidence>